<evidence type="ECO:0000259" key="6">
    <source>
        <dbReference type="PROSITE" id="PS51007"/>
    </source>
</evidence>
<keyword evidence="5" id="KW-0812">Transmembrane</keyword>
<dbReference type="GO" id="GO:0009055">
    <property type="term" value="F:electron transfer activity"/>
    <property type="evidence" value="ECO:0007669"/>
    <property type="project" value="InterPro"/>
</dbReference>
<dbReference type="PROSITE" id="PS51007">
    <property type="entry name" value="CYTC"/>
    <property type="match status" value="1"/>
</dbReference>
<keyword evidence="2 4" id="KW-0479">Metal-binding</keyword>
<evidence type="ECO:0000256" key="1">
    <source>
        <dbReference type="ARBA" id="ARBA00022617"/>
    </source>
</evidence>
<dbReference type="InterPro" id="IPR036909">
    <property type="entry name" value="Cyt_c-like_dom_sf"/>
</dbReference>
<evidence type="ECO:0000313" key="8">
    <source>
        <dbReference type="Proteomes" id="UP000281547"/>
    </source>
</evidence>
<dbReference type="EMBL" id="RZNJ01000003">
    <property type="protein sequence ID" value="RUT31049.1"/>
    <property type="molecule type" value="Genomic_DNA"/>
</dbReference>
<evidence type="ECO:0000313" key="7">
    <source>
        <dbReference type="EMBL" id="RUT31049.1"/>
    </source>
</evidence>
<accession>A0A433XAF2</accession>
<dbReference type="Proteomes" id="UP000281547">
    <property type="component" value="Unassembled WGS sequence"/>
</dbReference>
<keyword evidence="8" id="KW-1185">Reference proteome</keyword>
<feature type="transmembrane region" description="Helical" evidence="5">
    <location>
        <begin position="12"/>
        <end position="34"/>
    </location>
</feature>
<evidence type="ECO:0000256" key="3">
    <source>
        <dbReference type="ARBA" id="ARBA00023004"/>
    </source>
</evidence>
<evidence type="ECO:0000256" key="5">
    <source>
        <dbReference type="SAM" id="Phobius"/>
    </source>
</evidence>
<evidence type="ECO:0000256" key="2">
    <source>
        <dbReference type="ARBA" id="ARBA00022723"/>
    </source>
</evidence>
<dbReference type="InterPro" id="IPR009056">
    <property type="entry name" value="Cyt_c-like_dom"/>
</dbReference>
<feature type="domain" description="Cytochrome c" evidence="6">
    <location>
        <begin position="63"/>
        <end position="142"/>
    </location>
</feature>
<dbReference type="SUPFAM" id="SSF46626">
    <property type="entry name" value="Cytochrome c"/>
    <property type="match status" value="1"/>
</dbReference>
<proteinExistence type="predicted"/>
<sequence>MASETGQGEALGGIAIGMIVIWLGVAAAGIGVALTYDHAEAPVAAAAAAPAAPAAPQGFYTEAQATRGAEAYATSCAMCHGPNLTEAPVGPALAGVDFAANWNDRTVGEFYAYAREFMPPQAPGSLPDETYADITAHVLAVNGEPAGDTELPADEEALEAIVFDIAEAAAPANP</sequence>
<dbReference type="RefSeq" id="WP_127188295.1">
    <property type="nucleotide sequence ID" value="NZ_RZNJ01000003.1"/>
</dbReference>
<comment type="caution">
    <text evidence="7">The sequence shown here is derived from an EMBL/GenBank/DDBJ whole genome shotgun (WGS) entry which is preliminary data.</text>
</comment>
<keyword evidence="5" id="KW-1133">Transmembrane helix</keyword>
<organism evidence="7 8">
    <name type="scientific">Arsenicitalea aurantiaca</name>
    <dbReference type="NCBI Taxonomy" id="1783274"/>
    <lineage>
        <taxon>Bacteria</taxon>
        <taxon>Pseudomonadati</taxon>
        <taxon>Pseudomonadota</taxon>
        <taxon>Alphaproteobacteria</taxon>
        <taxon>Hyphomicrobiales</taxon>
        <taxon>Devosiaceae</taxon>
        <taxon>Arsenicitalea</taxon>
    </lineage>
</organism>
<keyword evidence="1 4" id="KW-0349">Heme</keyword>
<reference evidence="7 8" key="1">
    <citation type="journal article" date="2016" name="Int. J. Syst. Evol. Microbiol.">
        <title>Arsenicitalea aurantiaca gen. nov., sp. nov., a new member of the family Hyphomicrobiaceae, isolated from high-arsenic sediment.</title>
        <authorList>
            <person name="Mu Y."/>
            <person name="Zhou L."/>
            <person name="Zeng X.C."/>
            <person name="Liu L."/>
            <person name="Pan Y."/>
            <person name="Chen X."/>
            <person name="Wang J."/>
            <person name="Li S."/>
            <person name="Li W.J."/>
            <person name="Wang Y."/>
        </authorList>
    </citation>
    <scope>NUCLEOTIDE SEQUENCE [LARGE SCALE GENOMIC DNA]</scope>
    <source>
        <strain evidence="7 8">42-50</strain>
    </source>
</reference>
<keyword evidence="5" id="KW-0472">Membrane</keyword>
<protein>
    <submittedName>
        <fullName evidence="7">Cytochrome c</fullName>
    </submittedName>
</protein>
<keyword evidence="3 4" id="KW-0408">Iron</keyword>
<dbReference type="AlphaFoldDB" id="A0A433XAF2"/>
<gene>
    <name evidence="7" type="ORF">EMQ25_09215</name>
</gene>
<dbReference type="GO" id="GO:0020037">
    <property type="term" value="F:heme binding"/>
    <property type="evidence" value="ECO:0007669"/>
    <property type="project" value="InterPro"/>
</dbReference>
<dbReference type="Gene3D" id="1.10.760.10">
    <property type="entry name" value="Cytochrome c-like domain"/>
    <property type="match status" value="1"/>
</dbReference>
<name>A0A433XAF2_9HYPH</name>
<dbReference type="GO" id="GO:0046872">
    <property type="term" value="F:metal ion binding"/>
    <property type="evidence" value="ECO:0007669"/>
    <property type="project" value="UniProtKB-KW"/>
</dbReference>
<evidence type="ECO:0000256" key="4">
    <source>
        <dbReference type="PROSITE-ProRule" id="PRU00433"/>
    </source>
</evidence>
<dbReference type="Pfam" id="PF13442">
    <property type="entry name" value="Cytochrome_CBB3"/>
    <property type="match status" value="1"/>
</dbReference>
<dbReference type="OrthoDB" id="9770043at2"/>